<keyword evidence="3" id="KW-0540">Nuclease</keyword>
<gene>
    <name evidence="3" type="ORF">FC695_21760</name>
</gene>
<sequence>IVHAKAFMGDTSDNYPGVKGIGEKTAYKLIQEHGTVSAVLENVGSLTKAQRTKIESDLENLNISLQLAQIHCEVPISCSLEEGLHTMDEEKLRFVCEEMNWGRPEILINML</sequence>
<dbReference type="SMART" id="SM00279">
    <property type="entry name" value="HhH2"/>
    <property type="match status" value="1"/>
</dbReference>
<dbReference type="Proteomes" id="UP000308444">
    <property type="component" value="Unassembled WGS sequence"/>
</dbReference>
<accession>A0A9X9A7D0</accession>
<dbReference type="GO" id="GO:0017108">
    <property type="term" value="F:5'-flap endonuclease activity"/>
    <property type="evidence" value="ECO:0007669"/>
    <property type="project" value="InterPro"/>
</dbReference>
<feature type="domain" description="5'-3' exonuclease" evidence="2">
    <location>
        <begin position="2"/>
        <end position="82"/>
    </location>
</feature>
<dbReference type="Gene3D" id="1.10.150.20">
    <property type="entry name" value="5' to 3' exonuclease, C-terminal subdomain"/>
    <property type="match status" value="1"/>
</dbReference>
<reference evidence="3 4" key="1">
    <citation type="journal article" date="2019" name="Environ. Microbiol.">
        <title>An active ?-lactamase is a part of an orchestrated cell wall stress resistance network of Bacillus subtilis and related rhizosphere species.</title>
        <authorList>
            <person name="Bucher T."/>
            <person name="Keren-Paz A."/>
            <person name="Hausser J."/>
            <person name="Olender T."/>
            <person name="Cytryn E."/>
            <person name="Kolodkin-Gal I."/>
        </authorList>
    </citation>
    <scope>NUCLEOTIDE SEQUENCE [LARGE SCALE GENOMIC DNA]</scope>
    <source>
        <strain evidence="3 4">I32</strain>
    </source>
</reference>
<dbReference type="InterPro" id="IPR038969">
    <property type="entry name" value="FEN"/>
</dbReference>
<evidence type="ECO:0000259" key="2">
    <source>
        <dbReference type="Pfam" id="PF01367"/>
    </source>
</evidence>
<dbReference type="InterPro" id="IPR008918">
    <property type="entry name" value="HhH2"/>
</dbReference>
<dbReference type="GO" id="GO:0004527">
    <property type="term" value="F:exonuclease activity"/>
    <property type="evidence" value="ECO:0007669"/>
    <property type="project" value="UniProtKB-KW"/>
</dbReference>
<dbReference type="AlphaFoldDB" id="A0A9X9A7D0"/>
<feature type="non-terminal residue" evidence="3">
    <location>
        <position position="1"/>
    </location>
</feature>
<dbReference type="InterPro" id="IPR020045">
    <property type="entry name" value="DNA_polI_H3TH"/>
</dbReference>
<organism evidence="3 4">
    <name type="scientific">Bacillus cereus</name>
    <dbReference type="NCBI Taxonomy" id="1396"/>
    <lineage>
        <taxon>Bacteria</taxon>
        <taxon>Bacillati</taxon>
        <taxon>Bacillota</taxon>
        <taxon>Bacilli</taxon>
        <taxon>Bacillales</taxon>
        <taxon>Bacillaceae</taxon>
        <taxon>Bacillus</taxon>
        <taxon>Bacillus cereus group</taxon>
    </lineage>
</organism>
<keyword evidence="3" id="KW-0378">Hydrolase</keyword>
<dbReference type="PANTHER" id="PTHR42646">
    <property type="entry name" value="FLAP ENDONUCLEASE XNI"/>
    <property type="match status" value="1"/>
</dbReference>
<dbReference type="CDD" id="cd09898">
    <property type="entry name" value="H3TH_53EXO"/>
    <property type="match status" value="1"/>
</dbReference>
<evidence type="ECO:0000313" key="3">
    <source>
        <dbReference type="EMBL" id="TKJ00382.1"/>
    </source>
</evidence>
<dbReference type="Pfam" id="PF01367">
    <property type="entry name" value="5_3_exonuc"/>
    <property type="match status" value="1"/>
</dbReference>
<comment type="caution">
    <text evidence="3">The sequence shown here is derived from an EMBL/GenBank/DDBJ whole genome shotgun (WGS) entry which is preliminary data.</text>
</comment>
<dbReference type="FunFam" id="1.10.150.20:FF:000003">
    <property type="entry name" value="DNA polymerase I"/>
    <property type="match status" value="1"/>
</dbReference>
<dbReference type="EMBL" id="SZOH01001597">
    <property type="protein sequence ID" value="TKJ00382.1"/>
    <property type="molecule type" value="Genomic_DNA"/>
</dbReference>
<keyword evidence="3" id="KW-0269">Exonuclease</keyword>
<dbReference type="GO" id="GO:0033567">
    <property type="term" value="P:DNA replication, Okazaki fragment processing"/>
    <property type="evidence" value="ECO:0007669"/>
    <property type="project" value="InterPro"/>
</dbReference>
<dbReference type="PANTHER" id="PTHR42646:SF2">
    <property type="entry name" value="5'-3' EXONUCLEASE FAMILY PROTEIN"/>
    <property type="match status" value="1"/>
</dbReference>
<dbReference type="InterPro" id="IPR036279">
    <property type="entry name" value="5-3_exonuclease_C_sf"/>
</dbReference>
<protein>
    <submittedName>
        <fullName evidence="3">5'-3' exonuclease</fullName>
    </submittedName>
</protein>
<keyword evidence="1" id="KW-0238">DNA-binding</keyword>
<evidence type="ECO:0000256" key="1">
    <source>
        <dbReference type="ARBA" id="ARBA00023125"/>
    </source>
</evidence>
<evidence type="ECO:0000313" key="4">
    <source>
        <dbReference type="Proteomes" id="UP000308444"/>
    </source>
</evidence>
<proteinExistence type="predicted"/>
<name>A0A9X9A7D0_BACCE</name>
<dbReference type="SUPFAM" id="SSF47807">
    <property type="entry name" value="5' to 3' exonuclease, C-terminal subdomain"/>
    <property type="match status" value="1"/>
</dbReference>
<dbReference type="GO" id="GO:0003677">
    <property type="term" value="F:DNA binding"/>
    <property type="evidence" value="ECO:0007669"/>
    <property type="project" value="UniProtKB-KW"/>
</dbReference>